<organism evidence="3 4">
    <name type="scientific">Spectribacter hydrogenoxidans</name>
    <dbReference type="NCBI Taxonomy" id="3075608"/>
    <lineage>
        <taxon>Bacteria</taxon>
        <taxon>Pseudomonadati</taxon>
        <taxon>Pseudomonadota</taxon>
        <taxon>Gammaproteobacteria</taxon>
        <taxon>Salinisphaerales</taxon>
        <taxon>Salinisphaeraceae</taxon>
        <taxon>Spectribacter</taxon>
    </lineage>
</organism>
<dbReference type="Proteomes" id="UP001251857">
    <property type="component" value="Unassembled WGS sequence"/>
</dbReference>
<evidence type="ECO:0000313" key="4">
    <source>
        <dbReference type="Proteomes" id="UP001251857"/>
    </source>
</evidence>
<protein>
    <recommendedName>
        <fullName evidence="1">Inner membrane protein</fullName>
    </recommendedName>
</protein>
<feature type="transmembrane region" description="Helical" evidence="2">
    <location>
        <begin position="20"/>
        <end position="49"/>
    </location>
</feature>
<dbReference type="Pfam" id="PF04304">
    <property type="entry name" value="DUF454"/>
    <property type="match status" value="1"/>
</dbReference>
<dbReference type="RefSeq" id="WP_311651415.1">
    <property type="nucleotide sequence ID" value="NZ_JAVRIB010000002.1"/>
</dbReference>
<sequence length="137" mass="14935">MSDDGGASSALTRRIWRGVAMLFVALGAVGAVLPVLPTTPFLIVAAWAAGKSSPELRRRLREHPTYGPALVAWQDHRVMSRRAKLMSLSLMALSWVIVWLTAPVWWVPPVVAVTLTGVGLYLATRPEQPRATEQGHS</sequence>
<dbReference type="PIRSF" id="PIRSF016789">
    <property type="entry name" value="DUF454"/>
    <property type="match status" value="1"/>
</dbReference>
<keyword evidence="1 2" id="KW-0472">Membrane</keyword>
<keyword evidence="1" id="KW-0997">Cell inner membrane</keyword>
<gene>
    <name evidence="3" type="ORF">RM532_01860</name>
</gene>
<dbReference type="PANTHER" id="PTHR35813:SF1">
    <property type="entry name" value="INNER MEMBRANE PROTEIN YBAN"/>
    <property type="match status" value="1"/>
</dbReference>
<keyword evidence="2" id="KW-0812">Transmembrane</keyword>
<dbReference type="EMBL" id="JAVRIB010000002">
    <property type="protein sequence ID" value="MDT0633697.1"/>
    <property type="molecule type" value="Genomic_DNA"/>
</dbReference>
<feature type="transmembrane region" description="Helical" evidence="2">
    <location>
        <begin position="83"/>
        <end position="100"/>
    </location>
</feature>
<dbReference type="InterPro" id="IPR007401">
    <property type="entry name" value="DUF454"/>
</dbReference>
<keyword evidence="4" id="KW-1185">Reference proteome</keyword>
<evidence type="ECO:0000256" key="1">
    <source>
        <dbReference type="PIRNR" id="PIRNR016789"/>
    </source>
</evidence>
<evidence type="ECO:0000313" key="3">
    <source>
        <dbReference type="EMBL" id="MDT0633697.1"/>
    </source>
</evidence>
<dbReference type="PANTHER" id="PTHR35813">
    <property type="entry name" value="INNER MEMBRANE PROTEIN YBAN"/>
    <property type="match status" value="1"/>
</dbReference>
<comment type="caution">
    <text evidence="3">The sequence shown here is derived from an EMBL/GenBank/DDBJ whole genome shotgun (WGS) entry which is preliminary data.</text>
</comment>
<keyword evidence="1" id="KW-1003">Cell membrane</keyword>
<evidence type="ECO:0000256" key="2">
    <source>
        <dbReference type="SAM" id="Phobius"/>
    </source>
</evidence>
<name>A0ABU3BWP1_9GAMM</name>
<reference evidence="3 4" key="1">
    <citation type="submission" date="2023-09" db="EMBL/GenBank/DDBJ databases">
        <authorList>
            <person name="Rey-Velasco X."/>
        </authorList>
    </citation>
    <scope>NUCLEOTIDE SEQUENCE [LARGE SCALE GENOMIC DNA]</scope>
    <source>
        <strain evidence="3 4">W335</strain>
    </source>
</reference>
<proteinExistence type="predicted"/>
<accession>A0ABU3BWP1</accession>
<keyword evidence="2" id="KW-1133">Transmembrane helix</keyword>
<comment type="subcellular location">
    <subcellularLocation>
        <location evidence="1">Cell inner membrane</location>
        <topology evidence="1">Multi-pass membrane protein</topology>
    </subcellularLocation>
</comment>